<gene>
    <name evidence="1" type="ORF">VP01_68g10</name>
</gene>
<organism evidence="1 2">
    <name type="scientific">Puccinia sorghi</name>
    <dbReference type="NCBI Taxonomy" id="27349"/>
    <lineage>
        <taxon>Eukaryota</taxon>
        <taxon>Fungi</taxon>
        <taxon>Dikarya</taxon>
        <taxon>Basidiomycota</taxon>
        <taxon>Pucciniomycotina</taxon>
        <taxon>Pucciniomycetes</taxon>
        <taxon>Pucciniales</taxon>
        <taxon>Pucciniaceae</taxon>
        <taxon>Puccinia</taxon>
    </lineage>
</organism>
<dbReference type="EMBL" id="LAVV01012272">
    <property type="protein sequence ID" value="KNZ46849.1"/>
    <property type="molecule type" value="Genomic_DNA"/>
</dbReference>
<dbReference type="Proteomes" id="UP000037035">
    <property type="component" value="Unassembled WGS sequence"/>
</dbReference>
<reference evidence="1 2" key="1">
    <citation type="submission" date="2015-08" db="EMBL/GenBank/DDBJ databases">
        <title>Next Generation Sequencing and Analysis of the Genome of Puccinia sorghi L Schw, the Causal Agent of Maize Common Rust.</title>
        <authorList>
            <person name="Rochi L."/>
            <person name="Burguener G."/>
            <person name="Darino M."/>
            <person name="Turjanski A."/>
            <person name="Kreff E."/>
            <person name="Dieguez M.J."/>
            <person name="Sacco F."/>
        </authorList>
    </citation>
    <scope>NUCLEOTIDE SEQUENCE [LARGE SCALE GENOMIC DNA]</scope>
    <source>
        <strain evidence="1 2">RO10H11247</strain>
    </source>
</reference>
<dbReference type="STRING" id="27349.A0A0L6UE87"/>
<dbReference type="VEuPathDB" id="FungiDB:VP01_68g10"/>
<protein>
    <submittedName>
        <fullName evidence="1">Uncharacterized protein</fullName>
    </submittedName>
</protein>
<name>A0A0L6UE87_9BASI</name>
<sequence length="115" mass="12879">MLERKISQGNNLNISSCTSSCPHIQYRPQCHYSLQQMYSLGWQKGYESPSKAGISAKVAKDPEGYCQLQTHLQHNALNALGLEPKLKEAPNGFTCHLSFTITMNKLMSLVQRVPL</sequence>
<evidence type="ECO:0000313" key="1">
    <source>
        <dbReference type="EMBL" id="KNZ46849.1"/>
    </source>
</evidence>
<dbReference type="AlphaFoldDB" id="A0A0L6UE87"/>
<keyword evidence="2" id="KW-1185">Reference proteome</keyword>
<evidence type="ECO:0000313" key="2">
    <source>
        <dbReference type="Proteomes" id="UP000037035"/>
    </source>
</evidence>
<comment type="caution">
    <text evidence="1">The sequence shown here is derived from an EMBL/GenBank/DDBJ whole genome shotgun (WGS) entry which is preliminary data.</text>
</comment>
<accession>A0A0L6UE87</accession>
<proteinExistence type="predicted"/>